<dbReference type="EMBL" id="EAAA01002266">
    <property type="status" value="NOT_ANNOTATED_CDS"/>
    <property type="molecule type" value="Genomic_DNA"/>
</dbReference>
<reference evidence="6" key="3">
    <citation type="submission" date="2025-08" db="UniProtKB">
        <authorList>
            <consortium name="Ensembl"/>
        </authorList>
    </citation>
    <scope>IDENTIFICATION</scope>
</reference>
<evidence type="ECO:0000313" key="6">
    <source>
        <dbReference type="Ensembl" id="ENSCINP00000026769.2"/>
    </source>
</evidence>
<keyword evidence="3" id="KW-0479">Metal-binding</keyword>
<dbReference type="FunCoup" id="F6Y7G2">
    <property type="interactions" value="4"/>
</dbReference>
<dbReference type="InterPro" id="IPR050182">
    <property type="entry name" value="Cytochrome_P450_fam2"/>
</dbReference>
<dbReference type="SUPFAM" id="SSF48264">
    <property type="entry name" value="Cytochrome P450"/>
    <property type="match status" value="1"/>
</dbReference>
<dbReference type="Pfam" id="PF00067">
    <property type="entry name" value="p450"/>
    <property type="match status" value="1"/>
</dbReference>
<dbReference type="Gene3D" id="1.10.630.10">
    <property type="entry name" value="Cytochrome P450"/>
    <property type="match status" value="1"/>
</dbReference>
<reference evidence="6" key="2">
    <citation type="journal article" date="2008" name="Genome Biol.">
        <title>Improved genome assembly and evidence-based global gene model set for the chordate Ciona intestinalis: new insight into intron and operon populations.</title>
        <authorList>
            <person name="Satou Y."/>
            <person name="Mineta K."/>
            <person name="Ogasawara M."/>
            <person name="Sasakura Y."/>
            <person name="Shoguchi E."/>
            <person name="Ueno K."/>
            <person name="Yamada L."/>
            <person name="Matsumoto J."/>
            <person name="Wasserscheid J."/>
            <person name="Dewar K."/>
            <person name="Wiley G.B."/>
            <person name="Macmil S.L."/>
            <person name="Roe B.A."/>
            <person name="Zeller R.W."/>
            <person name="Hastings K.E."/>
            <person name="Lemaire P."/>
            <person name="Lindquist E."/>
            <person name="Endo T."/>
            <person name="Hotta K."/>
            <person name="Inaba K."/>
        </authorList>
    </citation>
    <scope>NUCLEOTIDE SEQUENCE [LARGE SCALE GENOMIC DNA]</scope>
    <source>
        <strain evidence="6">wild type</strain>
    </source>
</reference>
<dbReference type="GO" id="GO:0005506">
    <property type="term" value="F:iron ion binding"/>
    <property type="evidence" value="ECO:0007669"/>
    <property type="project" value="InterPro"/>
</dbReference>
<dbReference type="GO" id="GO:0016705">
    <property type="term" value="F:oxidoreductase activity, acting on paired donors, with incorporation or reduction of molecular oxygen"/>
    <property type="evidence" value="ECO:0007669"/>
    <property type="project" value="InterPro"/>
</dbReference>
<evidence type="ECO:0000256" key="2">
    <source>
        <dbReference type="ARBA" id="ARBA00010617"/>
    </source>
</evidence>
<dbReference type="InterPro" id="IPR002401">
    <property type="entry name" value="Cyt_P450_E_grp-I"/>
</dbReference>
<dbReference type="OMA" id="ENIWEES"/>
<evidence type="ECO:0000256" key="1">
    <source>
        <dbReference type="ARBA" id="ARBA00001971"/>
    </source>
</evidence>
<evidence type="ECO:0000256" key="5">
    <source>
        <dbReference type="SAM" id="Phobius"/>
    </source>
</evidence>
<sequence length="337" mass="38665">MIELLAPSFDKFSWVLIGAFILPVLIWQWVKRPKNFPPGPVGLPILGVAGSLINRAEVSLMKMSWTHGPIMGVKLLRKFTVVLSSVEAMQNALVKQGHAYAGRPDSIMFQAFTGGRGVLAIDGPRWKENRRFGTVTLRKLGAGRAIMEERIVDEAMYFCEALQIIQKKSFNITKLITHSMANVICGLAFGERFNYDDKRFISTARALVDWFNDNSNVFMLLVFAPFLRHFWPFTNAVKSLKSAREKLYTMLIPIIDRHRETVDDYDYRDFIEAYLQKISQTRDDPTSFYSDKELLGNVRDLFVGGTDTTVNTLRWTIIYLINRPEVQKKIQKEIDRV</sequence>
<evidence type="ECO:0000256" key="4">
    <source>
        <dbReference type="ARBA" id="ARBA00023004"/>
    </source>
</evidence>
<evidence type="ECO:0000313" key="7">
    <source>
        <dbReference type="Proteomes" id="UP000008144"/>
    </source>
</evidence>
<dbReference type="GO" id="GO:0004497">
    <property type="term" value="F:monooxygenase activity"/>
    <property type="evidence" value="ECO:0007669"/>
    <property type="project" value="InterPro"/>
</dbReference>
<dbReference type="InParanoid" id="F6Y7G2"/>
<dbReference type="GO" id="GO:0020037">
    <property type="term" value="F:heme binding"/>
    <property type="evidence" value="ECO:0007669"/>
    <property type="project" value="InterPro"/>
</dbReference>
<name>F6Y7G2_CIOIN</name>
<comment type="cofactor">
    <cofactor evidence="1">
        <name>heme</name>
        <dbReference type="ChEBI" id="CHEBI:30413"/>
    </cofactor>
</comment>
<keyword evidence="4" id="KW-0408">Iron</keyword>
<protein>
    <submittedName>
        <fullName evidence="6">Uncharacterized protein</fullName>
    </submittedName>
</protein>
<dbReference type="Proteomes" id="UP000008144">
    <property type="component" value="Chromosome 6"/>
</dbReference>
<dbReference type="PANTHER" id="PTHR24300">
    <property type="entry name" value="CYTOCHROME P450 508A4-RELATED"/>
    <property type="match status" value="1"/>
</dbReference>
<proteinExistence type="inferred from homology"/>
<comment type="similarity">
    <text evidence="2">Belongs to the cytochrome P450 family.</text>
</comment>
<dbReference type="InterPro" id="IPR036396">
    <property type="entry name" value="Cyt_P450_sf"/>
</dbReference>
<feature type="transmembrane region" description="Helical" evidence="5">
    <location>
        <begin position="12"/>
        <end position="30"/>
    </location>
</feature>
<dbReference type="FunFam" id="1.10.630.10:FF:000292">
    <property type="entry name" value="Cytochrome P450 family 2 subfamily U member 1"/>
    <property type="match status" value="1"/>
</dbReference>
<dbReference type="PRINTS" id="PR00463">
    <property type="entry name" value="EP450I"/>
</dbReference>
<accession>F6Y7G2</accession>
<dbReference type="InterPro" id="IPR001128">
    <property type="entry name" value="Cyt_P450"/>
</dbReference>
<reference evidence="7" key="1">
    <citation type="journal article" date="2002" name="Science">
        <title>The draft genome of Ciona intestinalis: insights into chordate and vertebrate origins.</title>
        <authorList>
            <person name="Dehal P."/>
            <person name="Satou Y."/>
            <person name="Campbell R.K."/>
            <person name="Chapman J."/>
            <person name="Degnan B."/>
            <person name="De Tomaso A."/>
            <person name="Davidson B."/>
            <person name="Di Gregorio A."/>
            <person name="Gelpke M."/>
            <person name="Goodstein D.M."/>
            <person name="Harafuji N."/>
            <person name="Hastings K.E."/>
            <person name="Ho I."/>
            <person name="Hotta K."/>
            <person name="Huang W."/>
            <person name="Kawashima T."/>
            <person name="Lemaire P."/>
            <person name="Martinez D."/>
            <person name="Meinertzhagen I.A."/>
            <person name="Necula S."/>
            <person name="Nonaka M."/>
            <person name="Putnam N."/>
            <person name="Rash S."/>
            <person name="Saiga H."/>
            <person name="Satake M."/>
            <person name="Terry A."/>
            <person name="Yamada L."/>
            <person name="Wang H.G."/>
            <person name="Awazu S."/>
            <person name="Azumi K."/>
            <person name="Boore J."/>
            <person name="Branno M."/>
            <person name="Chin-Bow S."/>
            <person name="DeSantis R."/>
            <person name="Doyle S."/>
            <person name="Francino P."/>
            <person name="Keys D.N."/>
            <person name="Haga S."/>
            <person name="Hayashi H."/>
            <person name="Hino K."/>
            <person name="Imai K.S."/>
            <person name="Inaba K."/>
            <person name="Kano S."/>
            <person name="Kobayashi K."/>
            <person name="Kobayashi M."/>
            <person name="Lee B.I."/>
            <person name="Makabe K.W."/>
            <person name="Manohar C."/>
            <person name="Matassi G."/>
            <person name="Medina M."/>
            <person name="Mochizuki Y."/>
            <person name="Mount S."/>
            <person name="Morishita T."/>
            <person name="Miura S."/>
            <person name="Nakayama A."/>
            <person name="Nishizaka S."/>
            <person name="Nomoto H."/>
            <person name="Ohta F."/>
            <person name="Oishi K."/>
            <person name="Rigoutsos I."/>
            <person name="Sano M."/>
            <person name="Sasaki A."/>
            <person name="Sasakura Y."/>
            <person name="Shoguchi E."/>
            <person name="Shin-i T."/>
            <person name="Spagnuolo A."/>
            <person name="Stainier D."/>
            <person name="Suzuki M.M."/>
            <person name="Tassy O."/>
            <person name="Takatori N."/>
            <person name="Tokuoka M."/>
            <person name="Yagi K."/>
            <person name="Yoshizaki F."/>
            <person name="Wada S."/>
            <person name="Zhang C."/>
            <person name="Hyatt P.D."/>
            <person name="Larimer F."/>
            <person name="Detter C."/>
            <person name="Doggett N."/>
            <person name="Glavina T."/>
            <person name="Hawkins T."/>
            <person name="Richardson P."/>
            <person name="Lucas S."/>
            <person name="Kohara Y."/>
            <person name="Levine M."/>
            <person name="Satoh N."/>
            <person name="Rokhsar D.S."/>
        </authorList>
    </citation>
    <scope>NUCLEOTIDE SEQUENCE [LARGE SCALE GENOMIC DNA]</scope>
</reference>
<dbReference type="Ensembl" id="ENSCINT00000027015.2">
    <property type="protein sequence ID" value="ENSCINP00000026769.2"/>
    <property type="gene ID" value="ENSCING00000014921.2"/>
</dbReference>
<dbReference type="GeneTree" id="ENSGT00940000160689"/>
<keyword evidence="5" id="KW-0472">Membrane</keyword>
<keyword evidence="7" id="KW-1185">Reference proteome</keyword>
<evidence type="ECO:0000256" key="3">
    <source>
        <dbReference type="ARBA" id="ARBA00022723"/>
    </source>
</evidence>
<dbReference type="AlphaFoldDB" id="F6Y7G2"/>
<dbReference type="HOGENOM" id="CLU_001570_22_1_1"/>
<keyword evidence="5" id="KW-1133">Transmembrane helix</keyword>
<keyword evidence="5" id="KW-0812">Transmembrane</keyword>
<dbReference type="PANTHER" id="PTHR24300:SF397">
    <property type="entry name" value="CYTOCHROME P450 2U1"/>
    <property type="match status" value="1"/>
</dbReference>
<reference evidence="6" key="4">
    <citation type="submission" date="2025-09" db="UniProtKB">
        <authorList>
            <consortium name="Ensembl"/>
        </authorList>
    </citation>
    <scope>IDENTIFICATION</scope>
</reference>
<organism evidence="6 7">
    <name type="scientific">Ciona intestinalis</name>
    <name type="common">Transparent sea squirt</name>
    <name type="synonym">Ascidia intestinalis</name>
    <dbReference type="NCBI Taxonomy" id="7719"/>
    <lineage>
        <taxon>Eukaryota</taxon>
        <taxon>Metazoa</taxon>
        <taxon>Chordata</taxon>
        <taxon>Tunicata</taxon>
        <taxon>Ascidiacea</taxon>
        <taxon>Phlebobranchia</taxon>
        <taxon>Cionidae</taxon>
        <taxon>Ciona</taxon>
    </lineage>
</organism>